<reference evidence="6 7" key="1">
    <citation type="journal article" date="2018" name="Int. J. Syst. Evol. Microbiol.">
        <title>Pseudooceanicola lipolyticus sp. nov., a marine alphaproteobacterium, reclassification of Oceanicola flagellatus as Pseudooceanicola flagellatus comb. nov. and emended description of the genus Pseudooceanicola.</title>
        <authorList>
            <person name="Huang M.-M."/>
            <person name="Guo L.-L."/>
            <person name="Wu Y.-H."/>
            <person name="Lai Q.-L."/>
            <person name="Shao Z.-Z."/>
            <person name="Wang C.-S."/>
            <person name="Wu M."/>
            <person name="Xu X.-W."/>
        </authorList>
    </citation>
    <scope>NUCLEOTIDE SEQUENCE [LARGE SCALE GENOMIC DNA]</scope>
    <source>
        <strain evidence="6 7">157</strain>
    </source>
</reference>
<protein>
    <submittedName>
        <fullName evidence="6">Peptide ABC transporter substrate-binding protein</fullName>
    </submittedName>
</protein>
<evidence type="ECO:0000259" key="5">
    <source>
        <dbReference type="Pfam" id="PF00496"/>
    </source>
</evidence>
<dbReference type="Pfam" id="PF00496">
    <property type="entry name" value="SBP_bac_5"/>
    <property type="match status" value="1"/>
</dbReference>
<dbReference type="Gene3D" id="3.40.190.10">
    <property type="entry name" value="Periplasmic binding protein-like II"/>
    <property type="match status" value="1"/>
</dbReference>
<dbReference type="GO" id="GO:1904680">
    <property type="term" value="F:peptide transmembrane transporter activity"/>
    <property type="evidence" value="ECO:0007669"/>
    <property type="project" value="TreeGrafter"/>
</dbReference>
<dbReference type="InterPro" id="IPR000914">
    <property type="entry name" value="SBP_5_dom"/>
</dbReference>
<dbReference type="GO" id="GO:0015833">
    <property type="term" value="P:peptide transport"/>
    <property type="evidence" value="ECO:0007669"/>
    <property type="project" value="TreeGrafter"/>
</dbReference>
<dbReference type="InterPro" id="IPR039424">
    <property type="entry name" value="SBP_5"/>
</dbReference>
<sequence length="523" mass="57852">MLTVSLRNVLLSSALASVVALAAYAQEEAKQGGVLQVVVTPEPPSLLTGLVTNTPTQMVSGNILESLLRFSPELEPIPSLAESWTVDDSETIYTFKIREGVTWHDGTPFTADDVMFSLTDFLLQVNPRWRTINADHVEKIEKTGEFEVTLTLKHIFDPVLMVFENGSMPIVPAHIYEGTDIAANPMNNSPIGTGPMKFKEWVNGSHVELVKNEDYYIDGLPRLDGAIFRFIPDAASRAIAFETGEVDVMTGGSLESADVERLSKVDNVCVTTEGWELFAPQSYFQLNVRSGPLADKTFRQGLMYALDTEFIRDVVWGGYGEIGTGPISPRTKFFPKNSDYPYEFDPDKARELIEASSYNGEELRLMPTPYGENWIRTAEIARQNFNDVGVNIKMIATDPAGWNQRASSGDFDITNNWTYQYGDPALGVARMWVSSTIDVGNPFSNIGGYANPEIDALWEEGAIAPAADRPAIYKQIHEMVADEMPALWSVDVNFPTVTHCNVKEYITTASGANDGLLKAWIDD</sequence>
<dbReference type="PANTHER" id="PTHR30290">
    <property type="entry name" value="PERIPLASMIC BINDING COMPONENT OF ABC TRANSPORTER"/>
    <property type="match status" value="1"/>
</dbReference>
<evidence type="ECO:0000256" key="2">
    <source>
        <dbReference type="ARBA" id="ARBA00005695"/>
    </source>
</evidence>
<comment type="caution">
    <text evidence="6">The sequence shown here is derived from an EMBL/GenBank/DDBJ whole genome shotgun (WGS) entry which is preliminary data.</text>
</comment>
<gene>
    <name evidence="6" type="ORF">CVM52_10680</name>
</gene>
<dbReference type="OrthoDB" id="9803988at2"/>
<name>A0A2M8J1P6_9RHOB</name>
<evidence type="ECO:0000313" key="6">
    <source>
        <dbReference type="EMBL" id="PJE36706.1"/>
    </source>
</evidence>
<dbReference type="AlphaFoldDB" id="A0A2M8J1P6"/>
<dbReference type="GO" id="GO:0043190">
    <property type="term" value="C:ATP-binding cassette (ABC) transporter complex"/>
    <property type="evidence" value="ECO:0007669"/>
    <property type="project" value="InterPro"/>
</dbReference>
<dbReference type="Gene3D" id="3.10.105.10">
    <property type="entry name" value="Dipeptide-binding Protein, Domain 3"/>
    <property type="match status" value="1"/>
</dbReference>
<evidence type="ECO:0000313" key="7">
    <source>
        <dbReference type="Proteomes" id="UP000231553"/>
    </source>
</evidence>
<feature type="signal peptide" evidence="4">
    <location>
        <begin position="1"/>
        <end position="25"/>
    </location>
</feature>
<feature type="chain" id="PRO_5014993237" evidence="4">
    <location>
        <begin position="26"/>
        <end position="523"/>
    </location>
</feature>
<proteinExistence type="inferred from homology"/>
<comment type="similarity">
    <text evidence="2">Belongs to the bacterial solute-binding protein 5 family.</text>
</comment>
<dbReference type="CDD" id="cd08517">
    <property type="entry name" value="PBP2_NikA_DppA_OppA_like_13"/>
    <property type="match status" value="1"/>
</dbReference>
<feature type="domain" description="Solute-binding protein family 5" evidence="5">
    <location>
        <begin position="75"/>
        <end position="432"/>
    </location>
</feature>
<keyword evidence="3 4" id="KW-0732">Signal</keyword>
<dbReference type="PIRSF" id="PIRSF002741">
    <property type="entry name" value="MppA"/>
    <property type="match status" value="1"/>
</dbReference>
<dbReference type="EMBL" id="PGTB01000033">
    <property type="protein sequence ID" value="PJE36706.1"/>
    <property type="molecule type" value="Genomic_DNA"/>
</dbReference>
<comment type="subcellular location">
    <subcellularLocation>
        <location evidence="1">Periplasm</location>
    </subcellularLocation>
</comment>
<evidence type="ECO:0000256" key="3">
    <source>
        <dbReference type="ARBA" id="ARBA00022729"/>
    </source>
</evidence>
<dbReference type="GO" id="GO:0030288">
    <property type="term" value="C:outer membrane-bounded periplasmic space"/>
    <property type="evidence" value="ECO:0007669"/>
    <property type="project" value="UniProtKB-ARBA"/>
</dbReference>
<dbReference type="SUPFAM" id="SSF53850">
    <property type="entry name" value="Periplasmic binding protein-like II"/>
    <property type="match status" value="1"/>
</dbReference>
<organism evidence="6 7">
    <name type="scientific">Pseudooceanicola lipolyticus</name>
    <dbReference type="NCBI Taxonomy" id="2029104"/>
    <lineage>
        <taxon>Bacteria</taxon>
        <taxon>Pseudomonadati</taxon>
        <taxon>Pseudomonadota</taxon>
        <taxon>Alphaproteobacteria</taxon>
        <taxon>Rhodobacterales</taxon>
        <taxon>Paracoccaceae</taxon>
        <taxon>Pseudooceanicola</taxon>
    </lineage>
</organism>
<dbReference type="PANTHER" id="PTHR30290:SF38">
    <property type="entry name" value="D,D-DIPEPTIDE-BINDING PERIPLASMIC PROTEIN DDPA-RELATED"/>
    <property type="match status" value="1"/>
</dbReference>
<accession>A0A2M8J1P6</accession>
<keyword evidence="7" id="KW-1185">Reference proteome</keyword>
<dbReference type="InterPro" id="IPR030678">
    <property type="entry name" value="Peptide/Ni-bd"/>
</dbReference>
<evidence type="ECO:0000256" key="4">
    <source>
        <dbReference type="SAM" id="SignalP"/>
    </source>
</evidence>
<evidence type="ECO:0000256" key="1">
    <source>
        <dbReference type="ARBA" id="ARBA00004418"/>
    </source>
</evidence>
<dbReference type="Proteomes" id="UP000231553">
    <property type="component" value="Unassembled WGS sequence"/>
</dbReference>